<evidence type="ECO:0008006" key="4">
    <source>
        <dbReference type="Google" id="ProtNLM"/>
    </source>
</evidence>
<proteinExistence type="predicted"/>
<dbReference type="Proteomes" id="UP000078396">
    <property type="component" value="Unassembled WGS sequence"/>
</dbReference>
<comment type="caution">
    <text evidence="2">The sequence shown here is derived from an EMBL/GenBank/DDBJ whole genome shotgun (WGS) entry which is preliminary data.</text>
</comment>
<gene>
    <name evidence="2" type="ORF">A4X20_26080</name>
</gene>
<feature type="transmembrane region" description="Helical" evidence="1">
    <location>
        <begin position="130"/>
        <end position="163"/>
    </location>
</feature>
<feature type="transmembrane region" description="Helical" evidence="1">
    <location>
        <begin position="76"/>
        <end position="109"/>
    </location>
</feature>
<evidence type="ECO:0000313" key="3">
    <source>
        <dbReference type="Proteomes" id="UP000078396"/>
    </source>
</evidence>
<keyword evidence="1" id="KW-0812">Transmembrane</keyword>
<reference evidence="2 3" key="1">
    <citation type="submission" date="2016-04" db="EMBL/GenBank/DDBJ databases">
        <title>Draft Genome Sequences of Staphylococcus capitis Strain H36, S. capitis Strain H65, S. cohnii Strain H62, S. hominis Strain H69, Mycobacterium iranicum Strain H39, Plantibacter sp. Strain H53, Pseudomonas oryzihabitans Strain H72, and Microbacterium sp. Strain H83, isolated from residential settings.</title>
        <authorList>
            <person name="Lymperopoulou D."/>
            <person name="Adams R.I."/>
            <person name="Lindow S."/>
            <person name="Coil D.A."/>
            <person name="Jospin G."/>
            <person name="Eisen J.A."/>
        </authorList>
    </citation>
    <scope>NUCLEOTIDE SEQUENCE [LARGE SCALE GENOMIC DNA]</scope>
    <source>
        <strain evidence="2 3">H39</strain>
    </source>
</reference>
<feature type="transmembrane region" description="Helical" evidence="1">
    <location>
        <begin position="31"/>
        <end position="56"/>
    </location>
</feature>
<evidence type="ECO:0000313" key="2">
    <source>
        <dbReference type="EMBL" id="OAN35420.1"/>
    </source>
</evidence>
<organism evidence="2 3">
    <name type="scientific">Mycolicibacterium iranicum</name>
    <name type="common">Mycobacterium iranicum</name>
    <dbReference type="NCBI Taxonomy" id="912594"/>
    <lineage>
        <taxon>Bacteria</taxon>
        <taxon>Bacillati</taxon>
        <taxon>Actinomycetota</taxon>
        <taxon>Actinomycetes</taxon>
        <taxon>Mycobacteriales</taxon>
        <taxon>Mycobacteriaceae</taxon>
        <taxon>Mycolicibacterium</taxon>
    </lineage>
</organism>
<name>A0A178LRD6_MYCIR</name>
<dbReference type="eggNOG" id="COG5473">
    <property type="taxonomic scope" value="Bacteria"/>
</dbReference>
<sequence length="249" mass="26317">MFGKPGPDIGAGLKWAWNAFTQNAFPLVGSLVIWMVAVGVLFGVPYGMAFVLAQPTSTTYREYSEYSEYSGTASTLQFGAASIVLVVVATVLLWLTIGALASALLTGYLKIADGQPVTLTSFLKPNRLGAMLGLQLLIVAATLIGFVLCIVPGIIIGFLTILAPLALLDRGLPVIEAIKTSVNLVKANIVPVLLMYLIAAALGTVGQFACLIGLFVAIPVSYLYQVYVYRELSGRPVVSSTPPTAPTVY</sequence>
<protein>
    <recommendedName>
        <fullName evidence="4">Glycerophosphoryl diester phosphodiesterase membrane domain-containing protein</fullName>
    </recommendedName>
</protein>
<dbReference type="AlphaFoldDB" id="A0A178LRD6"/>
<feature type="transmembrane region" description="Helical" evidence="1">
    <location>
        <begin position="193"/>
        <end position="224"/>
    </location>
</feature>
<dbReference type="STRING" id="912594.AWC12_28010"/>
<keyword evidence="1" id="KW-0472">Membrane</keyword>
<dbReference type="EMBL" id="LWCS01000039">
    <property type="protein sequence ID" value="OAN35420.1"/>
    <property type="molecule type" value="Genomic_DNA"/>
</dbReference>
<evidence type="ECO:0000256" key="1">
    <source>
        <dbReference type="SAM" id="Phobius"/>
    </source>
</evidence>
<accession>A0A178LRD6</accession>
<keyword evidence="1" id="KW-1133">Transmembrane helix</keyword>